<sequence>MKVGWEVRPLGDFIELISGQHIDAVDYNIDGHGVGYITGPSDFGRDEPLISKWTEKPKRFADPGDILLTVKGSGVGKINRLRRGRVAISRQIMAVRAKGIDADFLHLLLGAHGAHFASLANGAAIPGISREHVTNLQIPLPPMDEQTRIVAILDEAFAGLSRARANAEANLADARKLLEVTIAERLKSGNGDWQQCLVENSYRRTKIPSKVQCKDYLSEGRYPIVSQEADFISGYWEDDADLVRVERPIVVFGDHTRHLKYIDFDFVVGADGTQLLAPISQIEPKFYYYALRSIPLAGKGYARHFSHLKKETIWFPADLASQRAIADTLEEIEVHIADLARAYIAQSGSINSLRQSLLQKAFSGELT</sequence>
<dbReference type="eggNOG" id="COG0732">
    <property type="taxonomic scope" value="Bacteria"/>
</dbReference>
<protein>
    <submittedName>
        <fullName evidence="6">Restriction modification system DNA specificity domain protein</fullName>
    </submittedName>
</protein>
<proteinExistence type="inferred from homology"/>
<keyword evidence="4" id="KW-0175">Coiled coil</keyword>
<dbReference type="AlphaFoldDB" id="E3I121"/>
<dbReference type="RefSeq" id="WP_013420710.1">
    <property type="nucleotide sequence ID" value="NC_014664.1"/>
</dbReference>
<dbReference type="PANTHER" id="PTHR30408">
    <property type="entry name" value="TYPE-1 RESTRICTION ENZYME ECOKI SPECIFICITY PROTEIN"/>
    <property type="match status" value="1"/>
</dbReference>
<dbReference type="KEGG" id="rva:Rvan_3142"/>
<dbReference type="CDD" id="cd17496">
    <property type="entry name" value="RMtype1_S_BliBORF2384P-TRD1-CR1_like"/>
    <property type="match status" value="1"/>
</dbReference>
<dbReference type="EMBL" id="CP002292">
    <property type="protein sequence ID" value="ADP72344.1"/>
    <property type="molecule type" value="Genomic_DNA"/>
</dbReference>
<evidence type="ECO:0000256" key="2">
    <source>
        <dbReference type="ARBA" id="ARBA00022747"/>
    </source>
</evidence>
<feature type="domain" description="Type I restriction modification DNA specificity" evidence="5">
    <location>
        <begin position="3"/>
        <end position="158"/>
    </location>
</feature>
<evidence type="ECO:0000313" key="7">
    <source>
        <dbReference type="Proteomes" id="UP000001399"/>
    </source>
</evidence>
<evidence type="ECO:0000256" key="4">
    <source>
        <dbReference type="SAM" id="Coils"/>
    </source>
</evidence>
<dbReference type="OrthoDB" id="164285at2"/>
<dbReference type="Proteomes" id="UP000001399">
    <property type="component" value="Chromosome"/>
</dbReference>
<dbReference type="HOGENOM" id="CLU_021095_10_3_5"/>
<evidence type="ECO:0000313" key="6">
    <source>
        <dbReference type="EMBL" id="ADP72344.1"/>
    </source>
</evidence>
<dbReference type="Gene3D" id="3.90.220.20">
    <property type="entry name" value="DNA methylase specificity domains"/>
    <property type="match status" value="2"/>
</dbReference>
<dbReference type="InterPro" id="IPR052021">
    <property type="entry name" value="Type-I_RS_S_subunit"/>
</dbReference>
<accession>E3I121</accession>
<dbReference type="InterPro" id="IPR044946">
    <property type="entry name" value="Restrct_endonuc_typeI_TRD_sf"/>
</dbReference>
<keyword evidence="2" id="KW-0680">Restriction system</keyword>
<keyword evidence="7" id="KW-1185">Reference proteome</keyword>
<keyword evidence="3" id="KW-0238">DNA-binding</keyword>
<evidence type="ECO:0000256" key="3">
    <source>
        <dbReference type="ARBA" id="ARBA00023125"/>
    </source>
</evidence>
<evidence type="ECO:0000259" key="5">
    <source>
        <dbReference type="Pfam" id="PF01420"/>
    </source>
</evidence>
<dbReference type="REBASE" id="28736">
    <property type="entry name" value="S.RvaDORF3143P"/>
</dbReference>
<feature type="coiled-coil region" evidence="4">
    <location>
        <begin position="157"/>
        <end position="184"/>
    </location>
</feature>
<reference evidence="7" key="1">
    <citation type="journal article" date="2011" name="J. Bacteriol.">
        <title>Genome sequences of eight morphologically diverse alphaproteobacteria.</title>
        <authorList>
            <consortium name="US DOE Joint Genome Institute"/>
            <person name="Brown P.J."/>
            <person name="Kysela D.T."/>
            <person name="Buechlein A."/>
            <person name="Hemmerich C."/>
            <person name="Brun Y.V."/>
        </authorList>
    </citation>
    <scope>NUCLEOTIDE SEQUENCE [LARGE SCALE GENOMIC DNA]</scope>
    <source>
        <strain evidence="7">ATCC 17100 / ATH 3.1.1 / DSM 162 / LMG 4299</strain>
    </source>
</reference>
<dbReference type="Pfam" id="PF01420">
    <property type="entry name" value="Methylase_S"/>
    <property type="match status" value="1"/>
</dbReference>
<dbReference type="PANTHER" id="PTHR30408:SF12">
    <property type="entry name" value="TYPE I RESTRICTION ENZYME MJAVIII SPECIFICITY SUBUNIT"/>
    <property type="match status" value="1"/>
</dbReference>
<dbReference type="GO" id="GO:0003677">
    <property type="term" value="F:DNA binding"/>
    <property type="evidence" value="ECO:0007669"/>
    <property type="project" value="UniProtKB-KW"/>
</dbReference>
<dbReference type="SUPFAM" id="SSF116734">
    <property type="entry name" value="DNA methylase specificity domain"/>
    <property type="match status" value="2"/>
</dbReference>
<dbReference type="STRING" id="648757.Rvan_3142"/>
<dbReference type="GO" id="GO:0009307">
    <property type="term" value="P:DNA restriction-modification system"/>
    <property type="evidence" value="ECO:0007669"/>
    <property type="project" value="UniProtKB-KW"/>
</dbReference>
<organism evidence="6 7">
    <name type="scientific">Rhodomicrobium vannielii (strain ATCC 17100 / DSM 162 / LMG 4299 / NCIMB 10020 / ATH 3.1.1)</name>
    <dbReference type="NCBI Taxonomy" id="648757"/>
    <lineage>
        <taxon>Bacteria</taxon>
        <taxon>Pseudomonadati</taxon>
        <taxon>Pseudomonadota</taxon>
        <taxon>Alphaproteobacteria</taxon>
        <taxon>Hyphomicrobiales</taxon>
        <taxon>Hyphomicrobiaceae</taxon>
        <taxon>Rhodomicrobium</taxon>
    </lineage>
</organism>
<gene>
    <name evidence="6" type="ordered locus">Rvan_3142</name>
</gene>
<comment type="similarity">
    <text evidence="1">Belongs to the type-I restriction system S methylase family.</text>
</comment>
<dbReference type="InterPro" id="IPR000055">
    <property type="entry name" value="Restrct_endonuc_typeI_TRD"/>
</dbReference>
<evidence type="ECO:0000256" key="1">
    <source>
        <dbReference type="ARBA" id="ARBA00010923"/>
    </source>
</evidence>
<name>E3I121_RHOVT</name>